<reference evidence="2 3" key="1">
    <citation type="submission" date="2018-10" db="EMBL/GenBank/DDBJ databases">
        <title>Rhizobium etli, R. leguminosarum and a new Rhizobium genospecies from Phaseolus dumosus.</title>
        <authorList>
            <person name="Ramirez-Puebla S.T."/>
            <person name="Rogel-Hernandez M.A."/>
            <person name="Guerrero G."/>
            <person name="Ormeno-Orrillo E."/>
            <person name="Martinez-Romero J.C."/>
            <person name="Negrete-Yankelevich S."/>
            <person name="Martinez-Romero E."/>
        </authorList>
    </citation>
    <scope>NUCLEOTIDE SEQUENCE [LARGE SCALE GENOMIC DNA]</scope>
    <source>
        <strain evidence="2 3">CCGE525</strain>
        <plasmid evidence="3">prccge525b</plasmid>
    </source>
</reference>
<proteinExistence type="predicted"/>
<organism evidence="2 3">
    <name type="scientific">Rhizobium jaguaris</name>
    <dbReference type="NCBI Taxonomy" id="1312183"/>
    <lineage>
        <taxon>Bacteria</taxon>
        <taxon>Pseudomonadati</taxon>
        <taxon>Pseudomonadota</taxon>
        <taxon>Alphaproteobacteria</taxon>
        <taxon>Hyphomicrobiales</taxon>
        <taxon>Rhizobiaceae</taxon>
        <taxon>Rhizobium/Agrobacterium group</taxon>
        <taxon>Rhizobium</taxon>
    </lineage>
</organism>
<dbReference type="InterPro" id="IPR001048">
    <property type="entry name" value="Asp/Glu/Uridylate_kinase"/>
</dbReference>
<keyword evidence="2" id="KW-0418">Kinase</keyword>
<keyword evidence="2" id="KW-0614">Plasmid</keyword>
<dbReference type="InterPro" id="IPR036393">
    <property type="entry name" value="AceGlu_kinase-like_sf"/>
</dbReference>
<dbReference type="AlphaFoldDB" id="A0A387G0K0"/>
<evidence type="ECO:0000259" key="1">
    <source>
        <dbReference type="Pfam" id="PF00696"/>
    </source>
</evidence>
<geneLocation type="plasmid" evidence="3">
    <name>prccge525b</name>
</geneLocation>
<dbReference type="RefSeq" id="WP_120708970.1">
    <property type="nucleotide sequence ID" value="NZ_CP032696.1"/>
</dbReference>
<dbReference type="GO" id="GO:0016301">
    <property type="term" value="F:kinase activity"/>
    <property type="evidence" value="ECO:0007669"/>
    <property type="project" value="UniProtKB-KW"/>
</dbReference>
<dbReference type="KEGG" id="rjg:CCGE525_35270"/>
<accession>A0A387G0K0</accession>
<dbReference type="Gene3D" id="3.40.1160.10">
    <property type="entry name" value="Acetylglutamate kinase-like"/>
    <property type="match status" value="1"/>
</dbReference>
<keyword evidence="3" id="KW-1185">Reference proteome</keyword>
<dbReference type="SUPFAM" id="SSF53633">
    <property type="entry name" value="Carbamate kinase-like"/>
    <property type="match status" value="1"/>
</dbReference>
<name>A0A387G0K0_9HYPH</name>
<dbReference type="EMBL" id="CP032696">
    <property type="protein sequence ID" value="AYG64073.1"/>
    <property type="molecule type" value="Genomic_DNA"/>
</dbReference>
<keyword evidence="2" id="KW-0808">Transferase</keyword>
<feature type="domain" description="Aspartate/glutamate/uridylate kinase" evidence="1">
    <location>
        <begin position="13"/>
        <end position="210"/>
    </location>
</feature>
<gene>
    <name evidence="2" type="ORF">CCGE525_35270</name>
</gene>
<protein>
    <submittedName>
        <fullName evidence="2">Aspartate kinase</fullName>
    </submittedName>
</protein>
<dbReference type="Pfam" id="PF00696">
    <property type="entry name" value="AA_kinase"/>
    <property type="match status" value="1"/>
</dbReference>
<evidence type="ECO:0000313" key="3">
    <source>
        <dbReference type="Proteomes" id="UP000282195"/>
    </source>
</evidence>
<dbReference type="Proteomes" id="UP000282195">
    <property type="component" value="Plasmid pRCCGE525b"/>
</dbReference>
<evidence type="ECO:0000313" key="2">
    <source>
        <dbReference type="EMBL" id="AYG64073.1"/>
    </source>
</evidence>
<dbReference type="OrthoDB" id="6683219at2"/>
<sequence>MFAESFPSHDFSIVVEFGGSLMHDLSVCRAAVAELERLVQRGDRILVVPGRGFQDKAIEAADTAYPPAPFAAPHACALAQDQTGYLLAHRAFSPNLVPSATLGECRSLAKVGKIPVLLPSHMLFAMDPAVWSWDITSDAVAAWSAWVTNAPLLAMLTDVDGIYRDAATHDPEALIKEIDAHDLAELGHTSIDTCAAHFMSLRGASGIIINAAHPNRLRDWTDGKHVRATHITTFRR</sequence>